<reference evidence="3" key="1">
    <citation type="submission" date="2023-07" db="EMBL/GenBank/DDBJ databases">
        <authorList>
            <consortium name="AG Swart"/>
            <person name="Singh M."/>
            <person name="Singh A."/>
            <person name="Seah K."/>
            <person name="Emmerich C."/>
        </authorList>
    </citation>
    <scope>NUCLEOTIDE SEQUENCE</scope>
    <source>
        <strain evidence="3">DP1</strain>
    </source>
</reference>
<feature type="compositionally biased region" description="Basic and acidic residues" evidence="2">
    <location>
        <begin position="147"/>
        <end position="177"/>
    </location>
</feature>
<feature type="coiled-coil region" evidence="1">
    <location>
        <begin position="593"/>
        <end position="648"/>
    </location>
</feature>
<feature type="coiled-coil region" evidence="1">
    <location>
        <begin position="473"/>
        <end position="514"/>
    </location>
</feature>
<feature type="compositionally biased region" description="Polar residues" evidence="2">
    <location>
        <begin position="113"/>
        <end position="124"/>
    </location>
</feature>
<name>A0AAD1Y026_EUPCR</name>
<feature type="coiled-coil region" evidence="1">
    <location>
        <begin position="684"/>
        <end position="739"/>
    </location>
</feature>
<feature type="compositionally biased region" description="Acidic residues" evidence="2">
    <location>
        <begin position="289"/>
        <end position="304"/>
    </location>
</feature>
<dbReference type="EMBL" id="CAMPGE010024432">
    <property type="protein sequence ID" value="CAI2382272.1"/>
    <property type="molecule type" value="Genomic_DNA"/>
</dbReference>
<feature type="compositionally biased region" description="Acidic residues" evidence="2">
    <location>
        <begin position="231"/>
        <end position="242"/>
    </location>
</feature>
<feature type="compositionally biased region" description="Basic and acidic residues" evidence="2">
    <location>
        <begin position="127"/>
        <end position="137"/>
    </location>
</feature>
<dbReference type="AlphaFoldDB" id="A0AAD1Y026"/>
<proteinExistence type="predicted"/>
<evidence type="ECO:0000313" key="3">
    <source>
        <dbReference type="EMBL" id="CAI2382272.1"/>
    </source>
</evidence>
<feature type="compositionally biased region" description="Polar residues" evidence="2">
    <location>
        <begin position="824"/>
        <end position="848"/>
    </location>
</feature>
<feature type="compositionally biased region" description="Acidic residues" evidence="2">
    <location>
        <begin position="47"/>
        <end position="66"/>
    </location>
</feature>
<feature type="compositionally biased region" description="Polar residues" evidence="2">
    <location>
        <begin position="861"/>
        <end position="887"/>
    </location>
</feature>
<keyword evidence="4" id="KW-1185">Reference proteome</keyword>
<feature type="region of interest" description="Disordered" evidence="2">
    <location>
        <begin position="822"/>
        <end position="887"/>
    </location>
</feature>
<organism evidence="3 4">
    <name type="scientific">Euplotes crassus</name>
    <dbReference type="NCBI Taxonomy" id="5936"/>
    <lineage>
        <taxon>Eukaryota</taxon>
        <taxon>Sar</taxon>
        <taxon>Alveolata</taxon>
        <taxon>Ciliophora</taxon>
        <taxon>Intramacronucleata</taxon>
        <taxon>Spirotrichea</taxon>
        <taxon>Hypotrichia</taxon>
        <taxon>Euplotida</taxon>
        <taxon>Euplotidae</taxon>
        <taxon>Moneuplotes</taxon>
    </lineage>
</organism>
<feature type="compositionally biased region" description="Basic and acidic residues" evidence="2">
    <location>
        <begin position="67"/>
        <end position="97"/>
    </location>
</feature>
<dbReference type="Proteomes" id="UP001295684">
    <property type="component" value="Unassembled WGS sequence"/>
</dbReference>
<feature type="compositionally biased region" description="Basic and acidic residues" evidence="2">
    <location>
        <begin position="1"/>
        <end position="12"/>
    </location>
</feature>
<evidence type="ECO:0000256" key="2">
    <source>
        <dbReference type="SAM" id="MobiDB-lite"/>
    </source>
</evidence>
<sequence length="898" mass="102424">MDSKEADEKIQEAQESSSPKAVESISPSPPVVGIELNPSTPQKEEQSPPEEDESANEKDEEIEDPATQEHNEADKTKESSLEKSDERYKSNEDKELISQEFEFDPEGKEEGNLQDQQHESQFQGDHTCLDTPEKPSEDLSGEIYQNLEEKEKKETVNLTEEQKQDQNIKEEGCHEESPTVEADNADQVEDPQDISYSSPENQIIVKSPEDGNLKCSPCHPNPLHHSRMDTDNQDDEEDEDTGDILKTLDDSQEEANQNPLIKENDTTENQQDIHQEIVPTEESEPKFEEQEEGEKDQQDYIEEDGPNHTLETQLETDQDVENNPPDCIDHDVDQNLSLENNSEQMDNSHEVPEENEQNFVKNELFVHEDQIEQTQAQSFVEIPQHRFWLCPYYSTLNLHYYPNSRVIMKRLTSRQQNMSKFFRILTVFPTNIAFCFLGPVALASPVQLEQKFETVRQPVEAPSAGVAAQIPNLEELNIAKMKHLREKEEMIAQIRALETEALKLQQQAQTMYAAKEQSDQIYLDLRQEMQRQKSDTQYKIGFLLRQKQEAEAMAFQQKEVVKKYSAALAQAGINPQNVSQAPNMPSPTSACGDEELRSNFEGLQQKLAETEEKLKAQSEEYSSIKTENENLQLDLKSLLEIEQSLRNSLGNAQSKISEDRRFIVDTMNENENMKQDLMQFSKAVEMSSRENEVLRQEIQMLKDQLMKKEHDKSQNASSMADKENEIFTLKAEIARTKAMVNASTPISQHSEYKPGSPGLDMLMKQNSHDFATDYLASLKLKTNESAGYNLQNYEDSKINSQSLSTNMQSTYEKFGYKGPMAQPGLSNFSSDSNMSETNFQNTNFSRPQSAMPDQIPDGTSMEPQSISGLQSSTMRGQTSSLNLPNTRFQKQEWNNYLS</sequence>
<evidence type="ECO:0000256" key="1">
    <source>
        <dbReference type="SAM" id="Coils"/>
    </source>
</evidence>
<feature type="compositionally biased region" description="Acidic residues" evidence="2">
    <location>
        <begin position="183"/>
        <end position="192"/>
    </location>
</feature>
<gene>
    <name evidence="3" type="ORF">ECRASSUSDP1_LOCUS23742</name>
</gene>
<evidence type="ECO:0000313" key="4">
    <source>
        <dbReference type="Proteomes" id="UP001295684"/>
    </source>
</evidence>
<feature type="region of interest" description="Disordered" evidence="2">
    <location>
        <begin position="1"/>
        <end position="304"/>
    </location>
</feature>
<accession>A0AAD1Y026</accession>
<protein>
    <submittedName>
        <fullName evidence="3">Uncharacterized protein</fullName>
    </submittedName>
</protein>
<keyword evidence="1" id="KW-0175">Coiled coil</keyword>
<comment type="caution">
    <text evidence="3">The sequence shown here is derived from an EMBL/GenBank/DDBJ whole genome shotgun (WGS) entry which is preliminary data.</text>
</comment>